<dbReference type="InterPro" id="IPR050732">
    <property type="entry name" value="Beta-glucan_modifiers"/>
</dbReference>
<dbReference type="AlphaFoldDB" id="A0A8H7A5X0"/>
<evidence type="ECO:0000256" key="1">
    <source>
        <dbReference type="ARBA" id="ARBA00004191"/>
    </source>
</evidence>
<evidence type="ECO:0000256" key="13">
    <source>
        <dbReference type="SAM" id="SignalP"/>
    </source>
</evidence>
<dbReference type="GO" id="GO:0009986">
    <property type="term" value="C:cell surface"/>
    <property type="evidence" value="ECO:0007669"/>
    <property type="project" value="TreeGrafter"/>
</dbReference>
<dbReference type="Gene3D" id="3.20.20.80">
    <property type="entry name" value="Glycosidases"/>
    <property type="match status" value="1"/>
</dbReference>
<proteinExistence type="inferred from homology"/>
<evidence type="ECO:0000256" key="9">
    <source>
        <dbReference type="ARBA" id="ARBA00036824"/>
    </source>
</evidence>
<evidence type="ECO:0000256" key="6">
    <source>
        <dbReference type="ARBA" id="ARBA00022801"/>
    </source>
</evidence>
<evidence type="ECO:0000256" key="12">
    <source>
        <dbReference type="RuleBase" id="RU004335"/>
    </source>
</evidence>
<reference evidence="14" key="1">
    <citation type="submission" date="2020-02" db="EMBL/GenBank/DDBJ databases">
        <authorList>
            <person name="Palmer J.M."/>
        </authorList>
    </citation>
    <scope>NUCLEOTIDE SEQUENCE</scope>
    <source>
        <strain evidence="14">EPUS1.4</strain>
        <tissue evidence="14">Thallus</tissue>
    </source>
</reference>
<feature type="signal peptide" evidence="13">
    <location>
        <begin position="1"/>
        <end position="21"/>
    </location>
</feature>
<evidence type="ECO:0000256" key="5">
    <source>
        <dbReference type="ARBA" id="ARBA00022729"/>
    </source>
</evidence>
<protein>
    <recommendedName>
        <fullName evidence="10">glucan 1,3-beta-glucosidase</fullName>
        <ecNumber evidence="10">3.2.1.58</ecNumber>
    </recommendedName>
    <alternativeName>
        <fullName evidence="11">Exo-1,3-beta-glucanase</fullName>
    </alternativeName>
</protein>
<evidence type="ECO:0000256" key="8">
    <source>
        <dbReference type="ARBA" id="ARBA00023295"/>
    </source>
</evidence>
<accession>A0A8H7A5X0</accession>
<evidence type="ECO:0000256" key="3">
    <source>
        <dbReference type="ARBA" id="ARBA00022512"/>
    </source>
</evidence>
<dbReference type="PANTHER" id="PTHR16631:SF26">
    <property type="entry name" value="GLUCAN 1,3-BETA-GLUCOSIDASE"/>
    <property type="match status" value="1"/>
</dbReference>
<comment type="similarity">
    <text evidence="2 12">Belongs to the glycosyl hydrolase 17 family.</text>
</comment>
<keyword evidence="15" id="KW-1185">Reference proteome</keyword>
<evidence type="ECO:0000313" key="14">
    <source>
        <dbReference type="EMBL" id="KAF7502733.1"/>
    </source>
</evidence>
<sequence length="301" mass="32300">MRVTSILSAALVASPFAVSAAGTLGFAVGSTNPDNSCKSQQDYEKDLDALSGTTKVVRTYTSDGCNTARNIVPAAKAKGFQVVLGVWPDTEESFAADKKALQAAVPGNEDAVYAITVGSESLYRGNFTGEQLLEKINEVQKMFPETLIGTADSWNKYADGTADPVIRGGVKLLLVNAFAYWQAQEISNATATYFDDIMQAFNHIQTISGSTETPELWNGETGWPTDGGSSYGAAIASTDNAITYWKSGVCGMLDWGVNLFYFEAFDEPNKPDSIGQDGSAANEKHWGAYTADLKPKWELSC</sequence>
<dbReference type="OrthoDB" id="1293114at2759"/>
<dbReference type="GO" id="GO:0042973">
    <property type="term" value="F:glucan endo-1,3-beta-D-glucosidase activity"/>
    <property type="evidence" value="ECO:0007669"/>
    <property type="project" value="TreeGrafter"/>
</dbReference>
<dbReference type="Proteomes" id="UP000606974">
    <property type="component" value="Unassembled WGS sequence"/>
</dbReference>
<dbReference type="EC" id="3.2.1.58" evidence="10"/>
<comment type="caution">
    <text evidence="14">The sequence shown here is derived from an EMBL/GenBank/DDBJ whole genome shotgun (WGS) entry which is preliminary data.</text>
</comment>
<evidence type="ECO:0000313" key="15">
    <source>
        <dbReference type="Proteomes" id="UP000606974"/>
    </source>
</evidence>
<dbReference type="Pfam" id="PF00332">
    <property type="entry name" value="Glyco_hydro_17"/>
    <property type="match status" value="1"/>
</dbReference>
<dbReference type="GO" id="GO:0004338">
    <property type="term" value="F:glucan exo-1,3-beta-glucosidase activity"/>
    <property type="evidence" value="ECO:0007669"/>
    <property type="project" value="UniProtKB-EC"/>
</dbReference>
<dbReference type="PANTHER" id="PTHR16631">
    <property type="entry name" value="GLUCAN 1,3-BETA-GLUCOSIDASE"/>
    <property type="match status" value="1"/>
</dbReference>
<comment type="subcellular location">
    <subcellularLocation>
        <location evidence="1">Secreted</location>
        <location evidence="1">Cell wall</location>
    </subcellularLocation>
</comment>
<dbReference type="InterPro" id="IPR017853">
    <property type="entry name" value="GH"/>
</dbReference>
<dbReference type="InterPro" id="IPR000490">
    <property type="entry name" value="Glyco_hydro_17"/>
</dbReference>
<keyword evidence="5 13" id="KW-0732">Signal</keyword>
<organism evidence="14 15">
    <name type="scientific">Endocarpon pusillum</name>
    <dbReference type="NCBI Taxonomy" id="364733"/>
    <lineage>
        <taxon>Eukaryota</taxon>
        <taxon>Fungi</taxon>
        <taxon>Dikarya</taxon>
        <taxon>Ascomycota</taxon>
        <taxon>Pezizomycotina</taxon>
        <taxon>Eurotiomycetes</taxon>
        <taxon>Chaetothyriomycetidae</taxon>
        <taxon>Verrucariales</taxon>
        <taxon>Verrucariaceae</taxon>
        <taxon>Endocarpon</taxon>
    </lineage>
</organism>
<evidence type="ECO:0000256" key="4">
    <source>
        <dbReference type="ARBA" id="ARBA00022525"/>
    </source>
</evidence>
<dbReference type="GO" id="GO:0009277">
    <property type="term" value="C:fungal-type cell wall"/>
    <property type="evidence" value="ECO:0007669"/>
    <property type="project" value="TreeGrafter"/>
</dbReference>
<keyword evidence="4" id="KW-0964">Secreted</keyword>
<evidence type="ECO:0000256" key="11">
    <source>
        <dbReference type="ARBA" id="ARBA00041761"/>
    </source>
</evidence>
<feature type="chain" id="PRO_5034305118" description="glucan 1,3-beta-glucosidase" evidence="13">
    <location>
        <begin position="22"/>
        <end position="301"/>
    </location>
</feature>
<keyword evidence="6" id="KW-0378">Hydrolase</keyword>
<evidence type="ECO:0000256" key="2">
    <source>
        <dbReference type="ARBA" id="ARBA00008773"/>
    </source>
</evidence>
<keyword evidence="7" id="KW-0325">Glycoprotein</keyword>
<keyword evidence="8" id="KW-0326">Glycosidase</keyword>
<gene>
    <name evidence="14" type="ORF">GJ744_005214</name>
</gene>
<evidence type="ECO:0000256" key="7">
    <source>
        <dbReference type="ARBA" id="ARBA00023180"/>
    </source>
</evidence>
<dbReference type="EMBL" id="JAACFV010000224">
    <property type="protein sequence ID" value="KAF7502733.1"/>
    <property type="molecule type" value="Genomic_DNA"/>
</dbReference>
<keyword evidence="3" id="KW-0134">Cell wall</keyword>
<dbReference type="GO" id="GO:0005576">
    <property type="term" value="C:extracellular region"/>
    <property type="evidence" value="ECO:0007669"/>
    <property type="project" value="TreeGrafter"/>
</dbReference>
<comment type="catalytic activity">
    <reaction evidence="9">
        <text>Successive hydrolysis of beta-D-glucose units from the non-reducing ends of (1-&gt;3)-beta-D-glucans, releasing alpha-glucose.</text>
        <dbReference type="EC" id="3.2.1.58"/>
    </reaction>
</comment>
<dbReference type="SUPFAM" id="SSF51445">
    <property type="entry name" value="(Trans)glycosidases"/>
    <property type="match status" value="1"/>
</dbReference>
<name>A0A8H7A5X0_9EURO</name>
<evidence type="ECO:0000256" key="10">
    <source>
        <dbReference type="ARBA" id="ARBA00038929"/>
    </source>
</evidence>
<dbReference type="GO" id="GO:0005975">
    <property type="term" value="P:carbohydrate metabolic process"/>
    <property type="evidence" value="ECO:0007669"/>
    <property type="project" value="InterPro"/>
</dbReference>
<dbReference type="GO" id="GO:0071555">
    <property type="term" value="P:cell wall organization"/>
    <property type="evidence" value="ECO:0007669"/>
    <property type="project" value="TreeGrafter"/>
</dbReference>